<dbReference type="SMART" id="SM00448">
    <property type="entry name" value="REC"/>
    <property type="match status" value="1"/>
</dbReference>
<feature type="modified residue" description="4-aspartylphosphate" evidence="5">
    <location>
        <position position="54"/>
    </location>
</feature>
<dbReference type="SUPFAM" id="SSF46689">
    <property type="entry name" value="Homeodomain-like"/>
    <property type="match status" value="1"/>
</dbReference>
<dbReference type="Gene3D" id="3.40.50.2300">
    <property type="match status" value="1"/>
</dbReference>
<reference evidence="8 9" key="1">
    <citation type="submission" date="2021-02" db="EMBL/GenBank/DDBJ databases">
        <authorList>
            <person name="Han P."/>
        </authorList>
    </citation>
    <scope>NUCLEOTIDE SEQUENCE [LARGE SCALE GENOMIC DNA]</scope>
    <source>
        <strain evidence="8">Candidatus Nitrospira sp. ZN2</strain>
    </source>
</reference>
<proteinExistence type="predicted"/>
<accession>A0ABN7LDA2</accession>
<keyword evidence="3" id="KW-0805">Transcription regulation</keyword>
<evidence type="ECO:0000313" key="9">
    <source>
        <dbReference type="Proteomes" id="UP000675880"/>
    </source>
</evidence>
<dbReference type="Gene3D" id="1.10.10.60">
    <property type="entry name" value="Homeodomain-like"/>
    <property type="match status" value="1"/>
</dbReference>
<dbReference type="PANTHER" id="PTHR32071">
    <property type="entry name" value="TRANSCRIPTIONAL REGULATORY PROTEIN"/>
    <property type="match status" value="1"/>
</dbReference>
<protein>
    <submittedName>
        <fullName evidence="8">Fis family transcriptional regulator</fullName>
    </submittedName>
</protein>
<dbReference type="Gene3D" id="1.10.8.60">
    <property type="match status" value="1"/>
</dbReference>
<name>A0ABN7LDA2_9BACT</name>
<dbReference type="InterPro" id="IPR002078">
    <property type="entry name" value="Sigma_54_int"/>
</dbReference>
<dbReference type="InterPro" id="IPR002197">
    <property type="entry name" value="HTH_Fis"/>
</dbReference>
<dbReference type="PANTHER" id="PTHR32071:SF119">
    <property type="entry name" value="SIGMA L-DEPENDENT TRANSCRIPTIONAL REGULATOR YPLP-RELATED"/>
    <property type="match status" value="1"/>
</dbReference>
<evidence type="ECO:0000259" key="6">
    <source>
        <dbReference type="PROSITE" id="PS50045"/>
    </source>
</evidence>
<dbReference type="SMART" id="SM00382">
    <property type="entry name" value="AAA"/>
    <property type="match status" value="1"/>
</dbReference>
<evidence type="ECO:0000256" key="5">
    <source>
        <dbReference type="PROSITE-ProRule" id="PRU00169"/>
    </source>
</evidence>
<evidence type="ECO:0000259" key="7">
    <source>
        <dbReference type="PROSITE" id="PS50110"/>
    </source>
</evidence>
<evidence type="ECO:0000256" key="2">
    <source>
        <dbReference type="ARBA" id="ARBA00022840"/>
    </source>
</evidence>
<keyword evidence="5" id="KW-0597">Phosphoprotein</keyword>
<dbReference type="SUPFAM" id="SSF52172">
    <property type="entry name" value="CheY-like"/>
    <property type="match status" value="1"/>
</dbReference>
<keyword evidence="1" id="KW-0547">Nucleotide-binding</keyword>
<keyword evidence="2" id="KW-0067">ATP-binding</keyword>
<dbReference type="Pfam" id="PF00072">
    <property type="entry name" value="Response_reg"/>
    <property type="match status" value="1"/>
</dbReference>
<dbReference type="InterPro" id="IPR027417">
    <property type="entry name" value="P-loop_NTPase"/>
</dbReference>
<dbReference type="RefSeq" id="WP_213042122.1">
    <property type="nucleotide sequence ID" value="NZ_CAJNBJ010000008.1"/>
</dbReference>
<dbReference type="PRINTS" id="PR01590">
    <property type="entry name" value="HTHFIS"/>
</dbReference>
<evidence type="ECO:0000313" key="8">
    <source>
        <dbReference type="EMBL" id="CAE6744164.1"/>
    </source>
</evidence>
<dbReference type="InterPro" id="IPR011006">
    <property type="entry name" value="CheY-like_superfamily"/>
</dbReference>
<evidence type="ECO:0000256" key="1">
    <source>
        <dbReference type="ARBA" id="ARBA00022741"/>
    </source>
</evidence>
<dbReference type="InterPro" id="IPR001789">
    <property type="entry name" value="Sig_transdc_resp-reg_receiver"/>
</dbReference>
<organism evidence="8 9">
    <name type="scientific">Nitrospira defluvii</name>
    <dbReference type="NCBI Taxonomy" id="330214"/>
    <lineage>
        <taxon>Bacteria</taxon>
        <taxon>Pseudomonadati</taxon>
        <taxon>Nitrospirota</taxon>
        <taxon>Nitrospiria</taxon>
        <taxon>Nitrospirales</taxon>
        <taxon>Nitrospiraceae</taxon>
        <taxon>Nitrospira</taxon>
    </lineage>
</organism>
<dbReference type="Pfam" id="PF02954">
    <property type="entry name" value="HTH_8"/>
    <property type="match status" value="1"/>
</dbReference>
<dbReference type="Pfam" id="PF00158">
    <property type="entry name" value="Sigma54_activat"/>
    <property type="match status" value="1"/>
</dbReference>
<dbReference type="Gene3D" id="3.40.50.300">
    <property type="entry name" value="P-loop containing nucleotide triphosphate hydrolases"/>
    <property type="match status" value="1"/>
</dbReference>
<comment type="caution">
    <text evidence="8">The sequence shown here is derived from an EMBL/GenBank/DDBJ whole genome shotgun (WGS) entry which is preliminary data.</text>
</comment>
<dbReference type="EMBL" id="CAJNBJ010000008">
    <property type="protein sequence ID" value="CAE6744164.1"/>
    <property type="molecule type" value="Genomic_DNA"/>
</dbReference>
<gene>
    <name evidence="8" type="ORF">NSPZN2_160058</name>
</gene>
<evidence type="ECO:0000256" key="3">
    <source>
        <dbReference type="ARBA" id="ARBA00023015"/>
    </source>
</evidence>
<dbReference type="Proteomes" id="UP000675880">
    <property type="component" value="Unassembled WGS sequence"/>
</dbReference>
<dbReference type="PROSITE" id="PS50110">
    <property type="entry name" value="RESPONSE_REGULATORY"/>
    <property type="match status" value="1"/>
</dbReference>
<dbReference type="Pfam" id="PF25601">
    <property type="entry name" value="AAA_lid_14"/>
    <property type="match status" value="1"/>
</dbReference>
<dbReference type="InterPro" id="IPR058031">
    <property type="entry name" value="AAA_lid_NorR"/>
</dbReference>
<keyword evidence="4" id="KW-0804">Transcription</keyword>
<dbReference type="InterPro" id="IPR009057">
    <property type="entry name" value="Homeodomain-like_sf"/>
</dbReference>
<dbReference type="InterPro" id="IPR003593">
    <property type="entry name" value="AAA+_ATPase"/>
</dbReference>
<dbReference type="CDD" id="cd00009">
    <property type="entry name" value="AAA"/>
    <property type="match status" value="1"/>
</dbReference>
<keyword evidence="9" id="KW-1185">Reference proteome</keyword>
<evidence type="ECO:0000256" key="4">
    <source>
        <dbReference type="ARBA" id="ARBA00023163"/>
    </source>
</evidence>
<feature type="domain" description="Sigma-54 factor interaction" evidence="6">
    <location>
        <begin position="144"/>
        <end position="373"/>
    </location>
</feature>
<feature type="domain" description="Response regulatory" evidence="7">
    <location>
        <begin position="5"/>
        <end position="119"/>
    </location>
</feature>
<dbReference type="SUPFAM" id="SSF52540">
    <property type="entry name" value="P-loop containing nucleoside triphosphate hydrolases"/>
    <property type="match status" value="1"/>
</dbReference>
<dbReference type="PROSITE" id="PS50045">
    <property type="entry name" value="SIGMA54_INTERACT_4"/>
    <property type="match status" value="1"/>
</dbReference>
<sequence length="483" mass="53134">MKGLRVLIVDDEPLMRLSMLDALEGVGCEVAAAATGTEGVTILGTRQFDVVITDLRLPGADGLTILKVCKERSATTEVILITAHASVDTAVGAIKLGAYDYITKPFQMDELLLIVERVGKIIGLRRENLELKEVLEDRFSFGGIHGCHQHMRALLERLKVVAATESSVSIVGERGTGKELVAHTIHLNSPRRDQPLIKIGCGDLPERLLEAELFGHEKGAFPGALRQRRGRFELAHKGTLLLDDIDALSPHAQKQVWQVLQERKCVRLGGREPLEIDVRILCASQQDLREAVAQGRFLPDLGDYLTTVQLVVPPLRERRDDVLVIAEHLLETSATTLHKSLKGFSQSSRDLLMRYSFPGNVQELKRMVDRAVASGRNGEPLQPWDLCGFQTCPFLGGAPQPTCGFCTEGLVEKSEKVEMTTLATLAAAREAFERDYILAVLQQVDGSRTSAAALLGLSRKALWDKCKRYGISSTKCEAEEGEE</sequence>